<accession>A0A2I1IKC3</accession>
<dbReference type="RefSeq" id="WP_060798052.1">
    <property type="nucleotide sequence ID" value="NZ_JASOXK010000004.1"/>
</dbReference>
<evidence type="ECO:0000313" key="5">
    <source>
        <dbReference type="EMBL" id="PKY71577.1"/>
    </source>
</evidence>
<dbReference type="Gene3D" id="3.30.830.10">
    <property type="entry name" value="Metalloenzyme, LuxS/M16 peptidase-like"/>
    <property type="match status" value="2"/>
</dbReference>
<evidence type="ECO:0000256" key="1">
    <source>
        <dbReference type="ARBA" id="ARBA00007261"/>
    </source>
</evidence>
<name>A0A2I1IKC3_9ACTO</name>
<dbReference type="Pfam" id="PF05193">
    <property type="entry name" value="Peptidase_M16_C"/>
    <property type="match status" value="1"/>
</dbReference>
<dbReference type="SUPFAM" id="SSF63411">
    <property type="entry name" value="LuxS/MPP-like metallohydrolase"/>
    <property type="match status" value="2"/>
</dbReference>
<evidence type="ECO:0000259" key="4">
    <source>
        <dbReference type="Pfam" id="PF05193"/>
    </source>
</evidence>
<feature type="domain" description="Peptidase M16 N-terminal" evidence="3">
    <location>
        <begin position="39"/>
        <end position="186"/>
    </location>
</feature>
<comment type="caution">
    <text evidence="5">The sequence shown here is derived from an EMBL/GenBank/DDBJ whole genome shotgun (WGS) entry which is preliminary data.</text>
</comment>
<dbReference type="PANTHER" id="PTHR11851:SF49">
    <property type="entry name" value="MITOCHONDRIAL-PROCESSING PEPTIDASE SUBUNIT ALPHA"/>
    <property type="match status" value="1"/>
</dbReference>
<organism evidence="5 6">
    <name type="scientific">Winkia neuii</name>
    <dbReference type="NCBI Taxonomy" id="33007"/>
    <lineage>
        <taxon>Bacteria</taxon>
        <taxon>Bacillati</taxon>
        <taxon>Actinomycetota</taxon>
        <taxon>Actinomycetes</taxon>
        <taxon>Actinomycetales</taxon>
        <taxon>Actinomycetaceae</taxon>
        <taxon>Winkia</taxon>
    </lineage>
</organism>
<dbReference type="PANTHER" id="PTHR11851">
    <property type="entry name" value="METALLOPROTEASE"/>
    <property type="match status" value="1"/>
</dbReference>
<dbReference type="InterPro" id="IPR011249">
    <property type="entry name" value="Metalloenz_LuxS/M16"/>
</dbReference>
<dbReference type="InterPro" id="IPR001431">
    <property type="entry name" value="Pept_M16_Zn_BS"/>
</dbReference>
<dbReference type="STRING" id="33007.HMPREF3198_01865"/>
<dbReference type="InterPro" id="IPR011765">
    <property type="entry name" value="Pept_M16_N"/>
</dbReference>
<protein>
    <submittedName>
        <fullName evidence="5">Insulinase family protein</fullName>
    </submittedName>
</protein>
<dbReference type="EMBL" id="PKKO01000006">
    <property type="protein sequence ID" value="PKY71577.1"/>
    <property type="molecule type" value="Genomic_DNA"/>
</dbReference>
<comment type="similarity">
    <text evidence="1 2">Belongs to the peptidase M16 family.</text>
</comment>
<dbReference type="GO" id="GO:0046872">
    <property type="term" value="F:metal ion binding"/>
    <property type="evidence" value="ECO:0007669"/>
    <property type="project" value="InterPro"/>
</dbReference>
<evidence type="ECO:0000256" key="2">
    <source>
        <dbReference type="RuleBase" id="RU004447"/>
    </source>
</evidence>
<gene>
    <name evidence="5" type="ORF">CYJ19_10185</name>
</gene>
<evidence type="ECO:0000313" key="6">
    <source>
        <dbReference type="Proteomes" id="UP000235122"/>
    </source>
</evidence>
<dbReference type="InterPro" id="IPR050361">
    <property type="entry name" value="MPP/UQCRC_Complex"/>
</dbReference>
<dbReference type="AlphaFoldDB" id="A0A2I1IKC3"/>
<proteinExistence type="inferred from homology"/>
<reference evidence="5 6" key="1">
    <citation type="submission" date="2017-12" db="EMBL/GenBank/DDBJ databases">
        <title>Phylogenetic diversity of female urinary microbiome.</title>
        <authorList>
            <person name="Thomas-White K."/>
            <person name="Wolfe A.J."/>
        </authorList>
    </citation>
    <scope>NUCLEOTIDE SEQUENCE [LARGE SCALE GENOMIC DNA]</scope>
    <source>
        <strain evidence="5 6">UMB0402</strain>
    </source>
</reference>
<dbReference type="GO" id="GO:0004222">
    <property type="term" value="F:metalloendopeptidase activity"/>
    <property type="evidence" value="ECO:0007669"/>
    <property type="project" value="InterPro"/>
</dbReference>
<dbReference type="Pfam" id="PF00675">
    <property type="entry name" value="Peptidase_M16"/>
    <property type="match status" value="1"/>
</dbReference>
<evidence type="ECO:0000259" key="3">
    <source>
        <dbReference type="Pfam" id="PF00675"/>
    </source>
</evidence>
<dbReference type="Proteomes" id="UP000235122">
    <property type="component" value="Unassembled WGS sequence"/>
</dbReference>
<dbReference type="InterPro" id="IPR007863">
    <property type="entry name" value="Peptidase_M16_C"/>
</dbReference>
<dbReference type="GO" id="GO:0006508">
    <property type="term" value="P:proteolysis"/>
    <property type="evidence" value="ECO:0007669"/>
    <property type="project" value="InterPro"/>
</dbReference>
<feature type="domain" description="Peptidase M16 C-terminal" evidence="4">
    <location>
        <begin position="195"/>
        <end position="376"/>
    </location>
</feature>
<keyword evidence="6" id="KW-1185">Reference proteome</keyword>
<sequence length="445" mass="47657">MDTGSYELPRVSYDQPGADLAVSEDGTLLRRTVLPGGIRVLSQNVPSARSVSLGAWIEAGSRDEAEGHHGSTHYLEHLLFKGTHSKSALDISAAFDRVGGESNAATAKEYTTYYGRVLAGDLPMALDIILDMVSRAKLSREDFDMERTVILDELAMAADDPTDLAHEKFAQAIFAGHDLGRPIGGTPSSVSATPLEAVREHYLQTYVPSGITIAAAGGVDHDRLCDLVSEFRSSGAWAERSGADGQAPRPARSMREVRPTEAASLHITRPIEQAHLLVGGRGYSIADERGYAATLATTILGSGMSSRLFQQVREKRGLAYSTFAFQSAYADAGYFGMYAGCQPGKVEEVRKVMLGELADLASGGVQPEEIELALGQLRGGTALGMESMSARMNRLGRAEIGRHRLDTFDYTMSKLEAVSAEQISKICADLAKQACVEVVVGPKVG</sequence>
<dbReference type="PROSITE" id="PS00143">
    <property type="entry name" value="INSULINASE"/>
    <property type="match status" value="1"/>
</dbReference>